<dbReference type="Proteomes" id="UP001396898">
    <property type="component" value="Unassembled WGS sequence"/>
</dbReference>
<sequence length="386" mass="43495">MSMYVGEIVAINNIAGQSGYETAMVGDLPCVVKTGKFKVEEHVMVFPVDTLVFVDINDAILEHTAHNDVQEDRFGVRAVQVKPIMVHGQVSAGLLVKLFRFPSINTKVQKIVDKNKNKDEDKGTGKDKKNIDPRKIIAERRWQSGQSRGFGLKTWQPKDPKSFLGERPAFVPRTAVPFIDESPEIFWNQANWPSIWQATPAMPNRMSMFIYMVQNDSVWAKAIERRPAVGRGILPHARMGICGESNDFRDIGKHTLWDSISRTKVPTQLGRLKKENIAIEGVIFVTGPAMTPTGRRPQHEFRVFAVWDIDEQKRMPLQKTRIFAKWVGLPMVPNLGRWGLSQIMVGEAAHAGLGVVYTSEDGQTVMGSRPTKNATKLERPNIWSPW</sequence>
<accession>A0ABR1RGY1</accession>
<reference evidence="1 2" key="1">
    <citation type="submission" date="2023-01" db="EMBL/GenBank/DDBJ databases">
        <title>Analysis of 21 Apiospora genomes using comparative genomics revels a genus with tremendous synthesis potential of carbohydrate active enzymes and secondary metabolites.</title>
        <authorList>
            <person name="Sorensen T."/>
        </authorList>
    </citation>
    <scope>NUCLEOTIDE SEQUENCE [LARGE SCALE GENOMIC DNA]</scope>
    <source>
        <strain evidence="1 2">CBS 20057</strain>
    </source>
</reference>
<organism evidence="1 2">
    <name type="scientific">Apiospora marii</name>
    <dbReference type="NCBI Taxonomy" id="335849"/>
    <lineage>
        <taxon>Eukaryota</taxon>
        <taxon>Fungi</taxon>
        <taxon>Dikarya</taxon>
        <taxon>Ascomycota</taxon>
        <taxon>Pezizomycotina</taxon>
        <taxon>Sordariomycetes</taxon>
        <taxon>Xylariomycetidae</taxon>
        <taxon>Amphisphaeriales</taxon>
        <taxon>Apiosporaceae</taxon>
        <taxon>Apiospora</taxon>
    </lineage>
</organism>
<evidence type="ECO:0000313" key="2">
    <source>
        <dbReference type="Proteomes" id="UP001396898"/>
    </source>
</evidence>
<proteinExistence type="predicted"/>
<comment type="caution">
    <text evidence="1">The sequence shown here is derived from an EMBL/GenBank/DDBJ whole genome shotgun (WGS) entry which is preliminary data.</text>
</comment>
<dbReference type="EMBL" id="JAQQWI010000015">
    <property type="protein sequence ID" value="KAK8012537.1"/>
    <property type="molecule type" value="Genomic_DNA"/>
</dbReference>
<gene>
    <name evidence="1" type="ORF">PG991_009912</name>
</gene>
<evidence type="ECO:0000313" key="1">
    <source>
        <dbReference type="EMBL" id="KAK8012537.1"/>
    </source>
</evidence>
<name>A0ABR1RGY1_9PEZI</name>
<protein>
    <submittedName>
        <fullName evidence="1">Uncharacterized protein</fullName>
    </submittedName>
</protein>
<keyword evidence="2" id="KW-1185">Reference proteome</keyword>